<keyword evidence="3" id="KW-1185">Reference proteome</keyword>
<dbReference type="PATRIC" id="fig|80852.17.peg.1408"/>
<keyword evidence="1" id="KW-0472">Membrane</keyword>
<keyword evidence="1" id="KW-1133">Transmembrane helix</keyword>
<dbReference type="KEGG" id="awd:AWOD_I_1370"/>
<sequence length="151" mass="17063">MAVEKLTGPRLYQLIFLLVVLISAFTWRTITYTSQSDNEKVDNLSIICNITQSPCEINIDNNQVIIDVKERPITQNSEMILVISGLQMPLKVEAQGTEMNMGILKFSPQSESSDSIMYSAFLPKCKHNEMKWTIDISSGKNKLSVLFNSKK</sequence>
<dbReference type="STRING" id="80852.AWOD_I_1370"/>
<dbReference type="OrthoDB" id="5917376at2"/>
<dbReference type="GeneID" id="28540928"/>
<evidence type="ECO:0000313" key="3">
    <source>
        <dbReference type="Proteomes" id="UP000032427"/>
    </source>
</evidence>
<keyword evidence="1" id="KW-0812">Transmembrane</keyword>
<protein>
    <submittedName>
        <fullName evidence="2">Putative membrane protein</fullName>
    </submittedName>
</protein>
<feature type="transmembrane region" description="Helical" evidence="1">
    <location>
        <begin position="12"/>
        <end position="30"/>
    </location>
</feature>
<dbReference type="Proteomes" id="UP000032427">
    <property type="component" value="Chromosome 1"/>
</dbReference>
<reference evidence="3" key="1">
    <citation type="submission" date="2014-09" db="EMBL/GenBank/DDBJ databases">
        <authorList>
            <person name="Hjerde E."/>
        </authorList>
    </citation>
    <scope>NUCLEOTIDE SEQUENCE [LARGE SCALE GENOMIC DNA]</scope>
    <source>
        <strain evidence="3">06/09/139</strain>
    </source>
</reference>
<dbReference type="EMBL" id="LN554846">
    <property type="protein sequence ID" value="CED71448.1"/>
    <property type="molecule type" value="Genomic_DNA"/>
</dbReference>
<dbReference type="HOGENOM" id="CLU_139764_0_0_6"/>
<dbReference type="AlphaFoldDB" id="A0A090IQ29"/>
<proteinExistence type="predicted"/>
<evidence type="ECO:0000256" key="1">
    <source>
        <dbReference type="SAM" id="Phobius"/>
    </source>
</evidence>
<organism evidence="2 3">
    <name type="scientific">Aliivibrio wodanis</name>
    <dbReference type="NCBI Taxonomy" id="80852"/>
    <lineage>
        <taxon>Bacteria</taxon>
        <taxon>Pseudomonadati</taxon>
        <taxon>Pseudomonadota</taxon>
        <taxon>Gammaproteobacteria</taxon>
        <taxon>Vibrionales</taxon>
        <taxon>Vibrionaceae</taxon>
        <taxon>Aliivibrio</taxon>
    </lineage>
</organism>
<gene>
    <name evidence="2" type="ORF">AWOD_I_1370</name>
</gene>
<accession>A0A090IQ29</accession>
<name>A0A090IQ29_9GAMM</name>
<evidence type="ECO:0000313" key="2">
    <source>
        <dbReference type="EMBL" id="CED71448.1"/>
    </source>
</evidence>